<evidence type="ECO:0000313" key="1">
    <source>
        <dbReference type="EMBL" id="SVD50352.1"/>
    </source>
</evidence>
<dbReference type="EMBL" id="UINC01154846">
    <property type="protein sequence ID" value="SVD50352.1"/>
    <property type="molecule type" value="Genomic_DNA"/>
</dbReference>
<protein>
    <submittedName>
        <fullName evidence="1">Uncharacterized protein</fullName>
    </submittedName>
</protein>
<reference evidence="1" key="1">
    <citation type="submission" date="2018-05" db="EMBL/GenBank/DDBJ databases">
        <authorList>
            <person name="Lanie J.A."/>
            <person name="Ng W.-L."/>
            <person name="Kazmierczak K.M."/>
            <person name="Andrzejewski T.M."/>
            <person name="Davidsen T.M."/>
            <person name="Wayne K.J."/>
            <person name="Tettelin H."/>
            <person name="Glass J.I."/>
            <person name="Rusch D."/>
            <person name="Podicherti R."/>
            <person name="Tsui H.-C.T."/>
            <person name="Winkler M.E."/>
        </authorList>
    </citation>
    <scope>NUCLEOTIDE SEQUENCE</scope>
</reference>
<organism evidence="1">
    <name type="scientific">marine metagenome</name>
    <dbReference type="NCBI Taxonomy" id="408172"/>
    <lineage>
        <taxon>unclassified sequences</taxon>
        <taxon>metagenomes</taxon>
        <taxon>ecological metagenomes</taxon>
    </lineage>
</organism>
<proteinExistence type="predicted"/>
<name>A0A382VV24_9ZZZZ</name>
<dbReference type="AlphaFoldDB" id="A0A382VV24"/>
<accession>A0A382VV24</accession>
<sequence length="68" mass="7817">MSKKFNKNLVKAIEASSEAASICRQAMIDANDDSCRAMYSAILKDCEKHLNMLKEEVELHKKQKKWDT</sequence>
<gene>
    <name evidence="1" type="ORF">METZ01_LOCUS403206</name>
</gene>